<comment type="caution">
    <text evidence="1">The sequence shown here is derived from an EMBL/GenBank/DDBJ whole genome shotgun (WGS) entry which is preliminary data.</text>
</comment>
<organism evidence="1 2">
    <name type="scientific">Protopolystoma xenopodis</name>
    <dbReference type="NCBI Taxonomy" id="117903"/>
    <lineage>
        <taxon>Eukaryota</taxon>
        <taxon>Metazoa</taxon>
        <taxon>Spiralia</taxon>
        <taxon>Lophotrochozoa</taxon>
        <taxon>Platyhelminthes</taxon>
        <taxon>Monogenea</taxon>
        <taxon>Polyopisthocotylea</taxon>
        <taxon>Polystomatidea</taxon>
        <taxon>Polystomatidae</taxon>
        <taxon>Protopolystoma</taxon>
    </lineage>
</organism>
<gene>
    <name evidence="1" type="ORF">PXEA_LOCUS16327</name>
</gene>
<accession>A0A3S5CHZ1</accession>
<reference evidence="1" key="1">
    <citation type="submission" date="2018-11" db="EMBL/GenBank/DDBJ databases">
        <authorList>
            <consortium name="Pathogen Informatics"/>
        </authorList>
    </citation>
    <scope>NUCLEOTIDE SEQUENCE</scope>
</reference>
<name>A0A3S5CHZ1_9PLAT</name>
<evidence type="ECO:0000313" key="2">
    <source>
        <dbReference type="Proteomes" id="UP000784294"/>
    </source>
</evidence>
<sequence>MTRQRVGFALRGYRTRLSSGRQSVGQICPQTDIIHQQPSTARRDLPFPRLQLCFTTLSDGVKLRCNSAFRQIKYPVRAQPLQLRPDRKISRHRQRVRRE</sequence>
<dbReference type="AlphaFoldDB" id="A0A3S5CHZ1"/>
<dbReference type="EMBL" id="CAAALY010058882">
    <property type="protein sequence ID" value="VEL22887.1"/>
    <property type="molecule type" value="Genomic_DNA"/>
</dbReference>
<keyword evidence="2" id="KW-1185">Reference proteome</keyword>
<dbReference type="Proteomes" id="UP000784294">
    <property type="component" value="Unassembled WGS sequence"/>
</dbReference>
<evidence type="ECO:0000313" key="1">
    <source>
        <dbReference type="EMBL" id="VEL22887.1"/>
    </source>
</evidence>
<proteinExistence type="predicted"/>
<protein>
    <submittedName>
        <fullName evidence="1">Uncharacterized protein</fullName>
    </submittedName>
</protein>